<keyword evidence="4 5" id="KW-0067">ATP-binding</keyword>
<keyword evidence="2 5" id="KW-0547">Nucleotide-binding</keyword>
<dbReference type="PANTHER" id="PTHR11547">
    <property type="entry name" value="ARGININE OR CREATINE KINASE"/>
    <property type="match status" value="1"/>
</dbReference>
<evidence type="ECO:0000256" key="1">
    <source>
        <dbReference type="ARBA" id="ARBA00022679"/>
    </source>
</evidence>
<comment type="similarity">
    <text evidence="5">Belongs to the ATP:guanido phosphotransferase family.</text>
</comment>
<dbReference type="InterPro" id="IPR022414">
    <property type="entry name" value="ATP-guanido_PTrfase_cat"/>
</dbReference>
<dbReference type="Proteomes" id="UP000016649">
    <property type="component" value="Unassembled WGS sequence"/>
</dbReference>
<evidence type="ECO:0000256" key="5">
    <source>
        <dbReference type="PROSITE-ProRule" id="PRU00843"/>
    </source>
</evidence>
<dbReference type="RefSeq" id="WP_021687085.1">
    <property type="nucleotide sequence ID" value="NZ_KI260564.1"/>
</dbReference>
<dbReference type="SUPFAM" id="SSF55931">
    <property type="entry name" value="Glutamine synthetase/guanido kinase"/>
    <property type="match status" value="1"/>
</dbReference>
<dbReference type="PROSITE" id="PS51510">
    <property type="entry name" value="PHOSPHAGEN_KINASE_C"/>
    <property type="match status" value="1"/>
</dbReference>
<sequence>MNKPSDAWYNESGPENDVVLSTRLRLARNFANFPFPSRFTRDDGERIQNLVFDAFSHLENPERYQALSVKKLDRLGQRILFERGVLTAEQSASPVAGIVVRTDGKLVCAVNAEDHVRLSCFGAGLSTDSLYSLIKHIDDGLQDIVQFAASVEFGYLSASVHNIGTGMKISLFVHLPSLSFFNRETGDLHNAFSLLDSKGFEVSACFGQRLQNEDAFSPVLGDCYQISGKGCFTGSETEQISELKENIKPLIESERMFRQKTADIKPTVLRDYVYKAIAAVKYSRFLSERDCVDLLFRIKWGCDTGIVSGIENASLFGLFYRTREAHIEFINRNERFKFESDVNTPELQCERLRSLIMQEALEHVQIHG</sequence>
<proteinExistence type="inferred from homology"/>
<evidence type="ECO:0000256" key="4">
    <source>
        <dbReference type="ARBA" id="ARBA00022840"/>
    </source>
</evidence>
<feature type="binding site" evidence="5">
    <location>
        <position position="117"/>
    </location>
    <ligand>
        <name>ATP</name>
        <dbReference type="ChEBI" id="CHEBI:30616"/>
    </ligand>
</feature>
<dbReference type="EMBL" id="AWVH01000024">
    <property type="protein sequence ID" value="ERJ93578.1"/>
    <property type="molecule type" value="Genomic_DNA"/>
</dbReference>
<feature type="binding site" evidence="5">
    <location>
        <begin position="21"/>
        <end position="25"/>
    </location>
    <ligand>
        <name>ATP</name>
        <dbReference type="ChEBI" id="CHEBI:30616"/>
    </ligand>
</feature>
<keyword evidence="3 5" id="KW-0418">Kinase</keyword>
<dbReference type="InterPro" id="IPR000749">
    <property type="entry name" value="ATP-guanido_PTrfase"/>
</dbReference>
<keyword evidence="8" id="KW-1185">Reference proteome</keyword>
<comment type="caution">
    <text evidence="7">The sequence shown here is derived from an EMBL/GenBank/DDBJ whole genome shotgun (WGS) entry which is preliminary data.</text>
</comment>
<keyword evidence="1 5" id="KW-0808">Transferase</keyword>
<organism evidence="7 8">
    <name type="scientific">Treponema lecithinolyticum ATCC 700332</name>
    <dbReference type="NCBI Taxonomy" id="1321815"/>
    <lineage>
        <taxon>Bacteria</taxon>
        <taxon>Pseudomonadati</taxon>
        <taxon>Spirochaetota</taxon>
        <taxon>Spirochaetia</taxon>
        <taxon>Spirochaetales</taxon>
        <taxon>Treponemataceae</taxon>
        <taxon>Treponema</taxon>
    </lineage>
</organism>
<feature type="domain" description="Phosphagen kinase C-terminal" evidence="6">
    <location>
        <begin position="18"/>
        <end position="257"/>
    </location>
</feature>
<accession>A0ABN0NZS9</accession>
<dbReference type="Gene3D" id="3.30.590.10">
    <property type="entry name" value="Glutamine synthetase/guanido kinase, catalytic domain"/>
    <property type="match status" value="1"/>
</dbReference>
<evidence type="ECO:0000313" key="7">
    <source>
        <dbReference type="EMBL" id="ERJ93578.1"/>
    </source>
</evidence>
<gene>
    <name evidence="7" type="ORF">HMPREF9193_00867</name>
</gene>
<dbReference type="PANTHER" id="PTHR11547:SF38">
    <property type="entry name" value="ARGININE KINASE 1-RELATED"/>
    <property type="match status" value="1"/>
</dbReference>
<protein>
    <submittedName>
        <fullName evidence="7">ATP:guanido phosphotransferase, catalytic domain protein</fullName>
    </submittedName>
</protein>
<dbReference type="Pfam" id="PF00217">
    <property type="entry name" value="ATP-gua_Ptrans"/>
    <property type="match status" value="1"/>
</dbReference>
<comment type="caution">
    <text evidence="5">Lacks conserved residue(s) required for the propagation of feature annotation.</text>
</comment>
<dbReference type="InterPro" id="IPR014746">
    <property type="entry name" value="Gln_synth/guanido_kin_cat_dom"/>
</dbReference>
<evidence type="ECO:0000256" key="3">
    <source>
        <dbReference type="ARBA" id="ARBA00022777"/>
    </source>
</evidence>
<feature type="binding site" evidence="5">
    <location>
        <begin position="168"/>
        <end position="172"/>
    </location>
    <ligand>
        <name>ATP</name>
        <dbReference type="ChEBI" id="CHEBI:30616"/>
    </ligand>
</feature>
<feature type="binding site" evidence="5">
    <location>
        <begin position="203"/>
        <end position="208"/>
    </location>
    <ligand>
        <name>ATP</name>
        <dbReference type="ChEBI" id="CHEBI:30616"/>
    </ligand>
</feature>
<evidence type="ECO:0000256" key="2">
    <source>
        <dbReference type="ARBA" id="ARBA00022741"/>
    </source>
</evidence>
<evidence type="ECO:0000259" key="6">
    <source>
        <dbReference type="PROSITE" id="PS51510"/>
    </source>
</evidence>
<reference evidence="7 8" key="1">
    <citation type="submission" date="2013-08" db="EMBL/GenBank/DDBJ databases">
        <authorList>
            <person name="Weinstock G."/>
            <person name="Sodergren E."/>
            <person name="Wylie T."/>
            <person name="Fulton L."/>
            <person name="Fulton R."/>
            <person name="Fronick C."/>
            <person name="O'Laughlin M."/>
            <person name="Godfrey J."/>
            <person name="Miner T."/>
            <person name="Herter B."/>
            <person name="Appelbaum E."/>
            <person name="Cordes M."/>
            <person name="Lek S."/>
            <person name="Wollam A."/>
            <person name="Pepin K.H."/>
            <person name="Palsikar V.B."/>
            <person name="Mitreva M."/>
            <person name="Wilson R.K."/>
        </authorList>
    </citation>
    <scope>NUCLEOTIDE SEQUENCE [LARGE SCALE GENOMIC DNA]</scope>
    <source>
        <strain evidence="7 8">ATCC 700332</strain>
    </source>
</reference>
<evidence type="ECO:0000313" key="8">
    <source>
        <dbReference type="Proteomes" id="UP000016649"/>
    </source>
</evidence>
<name>A0ABN0NZS9_TRELE</name>